<name>A0A449A399_9BACT</name>
<keyword evidence="2" id="KW-1185">Reference proteome</keyword>
<reference evidence="1 2" key="1">
    <citation type="submission" date="2019-01" db="EMBL/GenBank/DDBJ databases">
        <authorList>
            <consortium name="Pathogen Informatics"/>
        </authorList>
    </citation>
    <scope>NUCLEOTIDE SEQUENCE [LARGE SCALE GENOMIC DNA]</scope>
    <source>
        <strain evidence="1 2">NCTC10183</strain>
    </source>
</reference>
<gene>
    <name evidence="1" type="ORF">NCTC10183_00497</name>
</gene>
<dbReference type="RefSeq" id="WP_129620358.1">
    <property type="nucleotide sequence ID" value="NZ_LR214950.1"/>
</dbReference>
<sequence length="140" mass="16595">MMRNKQEDVPITQKYDFRKLKLLSLNENQSLLNEIDWINQTFNNNLQLPNTKEFEELVINTNSNKIENQNLFELEKSFIKLNEKLQNDRGSFMDTYNFQSNELDDLLLEINQNFTIKNSSANGIIDMKNTTRIIVKKMDI</sequence>
<organism evidence="1 2">
    <name type="scientific">Mycoplasmopsis gallinacea</name>
    <dbReference type="NCBI Taxonomy" id="29556"/>
    <lineage>
        <taxon>Bacteria</taxon>
        <taxon>Bacillati</taxon>
        <taxon>Mycoplasmatota</taxon>
        <taxon>Mycoplasmoidales</taxon>
        <taxon>Metamycoplasmataceae</taxon>
        <taxon>Mycoplasmopsis</taxon>
    </lineage>
</organism>
<evidence type="ECO:0000313" key="1">
    <source>
        <dbReference type="EMBL" id="VEU58726.1"/>
    </source>
</evidence>
<dbReference type="EMBL" id="LR214950">
    <property type="protein sequence ID" value="VEU58726.1"/>
    <property type="molecule type" value="Genomic_DNA"/>
</dbReference>
<dbReference type="STRING" id="29556.VO56_03040"/>
<proteinExistence type="predicted"/>
<dbReference type="Proteomes" id="UP000290568">
    <property type="component" value="Chromosome"/>
</dbReference>
<dbReference type="OrthoDB" id="9968143at2"/>
<dbReference type="AlphaFoldDB" id="A0A449A399"/>
<accession>A0A449A399</accession>
<evidence type="ECO:0000313" key="2">
    <source>
        <dbReference type="Proteomes" id="UP000290568"/>
    </source>
</evidence>
<protein>
    <submittedName>
        <fullName evidence="1">Uncharacterized protein</fullName>
    </submittedName>
</protein>